<sequence length="176" mass="17931">MRPLLAAVAAALAPARPLRVHDEAGTLDLASQLPGGEPVLVLVREDAGTVTCYGRVPVDVPADRAADVMALAALLTTDLFTTCVEAGSPAGTVAVRGALALGPLAPVPDGRPVLHPDVLGALVLAVVEDVEATVERVLDAVEDVVAGSRTATEAAHDVRTADLDALVLQVEALEDD</sequence>
<proteinExistence type="predicted"/>
<accession>A0ABR8QC32</accession>
<protein>
    <recommendedName>
        <fullName evidence="3">BFN domain-containing protein</fullName>
    </recommendedName>
</protein>
<keyword evidence="2" id="KW-1185">Reference proteome</keyword>
<evidence type="ECO:0000313" key="1">
    <source>
        <dbReference type="EMBL" id="MBD7917987.1"/>
    </source>
</evidence>
<evidence type="ECO:0008006" key="3">
    <source>
        <dbReference type="Google" id="ProtNLM"/>
    </source>
</evidence>
<evidence type="ECO:0000313" key="2">
    <source>
        <dbReference type="Proteomes" id="UP000604241"/>
    </source>
</evidence>
<dbReference type="Proteomes" id="UP000604241">
    <property type="component" value="Unassembled WGS sequence"/>
</dbReference>
<dbReference type="RefSeq" id="WP_191781705.1">
    <property type="nucleotide sequence ID" value="NZ_JACSQV010000004.1"/>
</dbReference>
<name>A0ABR8QC32_9CELL</name>
<dbReference type="EMBL" id="JACSQV010000004">
    <property type="protein sequence ID" value="MBD7917987.1"/>
    <property type="molecule type" value="Genomic_DNA"/>
</dbReference>
<gene>
    <name evidence="1" type="ORF">H9657_06805</name>
</gene>
<comment type="caution">
    <text evidence="1">The sequence shown here is derived from an EMBL/GenBank/DDBJ whole genome shotgun (WGS) entry which is preliminary data.</text>
</comment>
<reference evidence="1 2" key="1">
    <citation type="submission" date="2020-08" db="EMBL/GenBank/DDBJ databases">
        <title>A Genomic Blueprint of the Chicken Gut Microbiome.</title>
        <authorList>
            <person name="Gilroy R."/>
            <person name="Ravi A."/>
            <person name="Getino M."/>
            <person name="Pursley I."/>
            <person name="Horton D.L."/>
            <person name="Alikhan N.-F."/>
            <person name="Baker D."/>
            <person name="Gharbi K."/>
            <person name="Hall N."/>
            <person name="Watson M."/>
            <person name="Adriaenssens E.M."/>
            <person name="Foster-Nyarko E."/>
            <person name="Jarju S."/>
            <person name="Secka A."/>
            <person name="Antonio M."/>
            <person name="Oren A."/>
            <person name="Chaudhuri R."/>
            <person name="La Ragione R.M."/>
            <person name="Hildebrand F."/>
            <person name="Pallen M.J."/>
        </authorList>
    </citation>
    <scope>NUCLEOTIDE SEQUENCE [LARGE SCALE GENOMIC DNA]</scope>
    <source>
        <strain evidence="1 2">Sa3CUA2</strain>
    </source>
</reference>
<organism evidence="1 2">
    <name type="scientific">Cellulomonas avistercoris</name>
    <dbReference type="NCBI Taxonomy" id="2762242"/>
    <lineage>
        <taxon>Bacteria</taxon>
        <taxon>Bacillati</taxon>
        <taxon>Actinomycetota</taxon>
        <taxon>Actinomycetes</taxon>
        <taxon>Micrococcales</taxon>
        <taxon>Cellulomonadaceae</taxon>
        <taxon>Cellulomonas</taxon>
    </lineage>
</organism>